<organism evidence="2 3">
    <name type="scientific">Pseudomonas cavernicola</name>
    <dbReference type="NCBI Taxonomy" id="2320866"/>
    <lineage>
        <taxon>Bacteria</taxon>
        <taxon>Pseudomonadati</taxon>
        <taxon>Pseudomonadota</taxon>
        <taxon>Gammaproteobacteria</taxon>
        <taxon>Pseudomonadales</taxon>
        <taxon>Pseudomonadaceae</taxon>
        <taxon>Pseudomonas</taxon>
    </lineage>
</organism>
<dbReference type="RefSeq" id="WP_119955661.1">
    <property type="nucleotide sequence ID" value="NZ_QYUR01000006.1"/>
</dbReference>
<comment type="caution">
    <text evidence="2">The sequence shown here is derived from an EMBL/GenBank/DDBJ whole genome shotgun (WGS) entry which is preliminary data.</text>
</comment>
<gene>
    <name evidence="2" type="ORF">D3879_18145</name>
</gene>
<dbReference type="OrthoDB" id="4378831at2"/>
<name>A0A418XBX4_9PSED</name>
<dbReference type="AlphaFoldDB" id="A0A418XBX4"/>
<dbReference type="EMBL" id="QYUR01000006">
    <property type="protein sequence ID" value="RJG09974.1"/>
    <property type="molecule type" value="Genomic_DNA"/>
</dbReference>
<reference evidence="2 3" key="1">
    <citation type="submission" date="2018-09" db="EMBL/GenBank/DDBJ databases">
        <authorList>
            <person name="Zhu H."/>
        </authorList>
    </citation>
    <scope>NUCLEOTIDE SEQUENCE [LARGE SCALE GENOMIC DNA]</scope>
    <source>
        <strain evidence="2 3">K1S02-6</strain>
    </source>
</reference>
<dbReference type="InterPro" id="IPR029058">
    <property type="entry name" value="AB_hydrolase_fold"/>
</dbReference>
<protein>
    <submittedName>
        <fullName evidence="2">DUF2235 domain-containing protein</fullName>
    </submittedName>
</protein>
<dbReference type="SUPFAM" id="SSF53474">
    <property type="entry name" value="alpha/beta-Hydrolases"/>
    <property type="match status" value="1"/>
</dbReference>
<accession>A0A418XBX4</accession>
<evidence type="ECO:0000259" key="1">
    <source>
        <dbReference type="Pfam" id="PF09994"/>
    </source>
</evidence>
<sequence length="336" mass="37863">MQRNLVLLFDGTWNKQQDKTNVCQMLESITSSGPHDGQQPYFYDPGVGTDWHEVLAGGAFGYGLSANIRQGYRWLCEHYQPDDNIFVFGFSRGAYTARSLVGLIRKCGVLRSASANLVAQAYDLYRDKAVAPESPLAQAFRQSFAREARVKFIGVWDTVGALGIPVSGLPFSRDYYQWHDTELSRIVDYAYHAIALDEHRKDYQAAVWVTQDKQKKAENIEVEQRWFIGAHANVGGGYKNDRLPSIPLRWLQDKAGACGLTFAAKATVGDSDHRALVVDSYSQFMFGLYKNLKNEFNRPFGLGVNETVDDSVWLRWKADPAYRPACLLAHSDRPSD</sequence>
<feature type="domain" description="T6SS Phospholipase effector Tle1-like catalytic" evidence="1">
    <location>
        <begin position="3"/>
        <end position="252"/>
    </location>
</feature>
<dbReference type="PANTHER" id="PTHR33840:SF1">
    <property type="entry name" value="TLE1 PHOSPHOLIPASE DOMAIN-CONTAINING PROTEIN"/>
    <property type="match status" value="1"/>
</dbReference>
<evidence type="ECO:0000313" key="3">
    <source>
        <dbReference type="Proteomes" id="UP000284021"/>
    </source>
</evidence>
<evidence type="ECO:0000313" key="2">
    <source>
        <dbReference type="EMBL" id="RJG09974.1"/>
    </source>
</evidence>
<dbReference type="PANTHER" id="PTHR33840">
    <property type="match status" value="1"/>
</dbReference>
<dbReference type="InterPro" id="IPR018712">
    <property type="entry name" value="Tle1-like_cat"/>
</dbReference>
<dbReference type="Pfam" id="PF09994">
    <property type="entry name" value="T6SS_Tle1-like_cat"/>
    <property type="match status" value="1"/>
</dbReference>
<dbReference type="Proteomes" id="UP000284021">
    <property type="component" value="Unassembled WGS sequence"/>
</dbReference>
<proteinExistence type="predicted"/>
<keyword evidence="3" id="KW-1185">Reference proteome</keyword>